<gene>
    <name evidence="10" type="primary">tho2</name>
    <name evidence="9" type="ORF">SJAG_00992</name>
</gene>
<evidence type="ECO:0000256" key="2">
    <source>
        <dbReference type="ARBA" id="ARBA00007857"/>
    </source>
</evidence>
<evidence type="ECO:0000259" key="8">
    <source>
        <dbReference type="Pfam" id="PF16134"/>
    </source>
</evidence>
<dbReference type="EMBL" id="KE651166">
    <property type="protein sequence ID" value="EEB05965.2"/>
    <property type="molecule type" value="Genomic_DNA"/>
</dbReference>
<evidence type="ECO:0000259" key="7">
    <source>
        <dbReference type="Pfam" id="PF11732"/>
    </source>
</evidence>
<dbReference type="HOGENOM" id="CLU_000511_1_1_1"/>
<dbReference type="GO" id="GO:0006397">
    <property type="term" value="P:mRNA processing"/>
    <property type="evidence" value="ECO:0007669"/>
    <property type="project" value="InterPro"/>
</dbReference>
<comment type="similarity">
    <text evidence="2">Belongs to the THOC2 family.</text>
</comment>
<sequence>MESRSDTNEAETLPKSLLKYEQLLDASLAPGRPVEELSECLSELLELSVTTDTVNCVHVALLLKRQLKNEKSSEKLISSFVDALWLYDIEVLPGVRDEAEKEGVSQRLVQLVKEVLQSLPKELLFTRLDCSFLERLGVTQNGELLNRKIARANTSLLYRQHKFNLLREENEGFSKLIVELDNALHYARDKSVDQHTLAEVLVKDIQVLVGTFNLDGSKVLDIVLSFFAENIVHQHDFLIDFLNASRWKAVKPPLMFSQLSVEQRQKLLSELLVSRCSWGIDSSFLKISSQISQLLGHNLAYFYEHLEDTPFSYNVLIALLIKNGFFGVDNIWPYLSPSDEEVSTAWAKHKDSIEDEIYNAKGNPLSMAAPLPDEEVEDGEALMDTEMTEAVDTPPPKPSQKLGLLKALLAIGDLKSSLLILGRFPVLLQVCPEAAKLFLKLVHIMVRKIYVSIDFLGKLSPDMQDRLQQPKLVPEDSRVREIKLTLPKTKKQKPVLNPYPVNPTGDVFFYEERLSEDLPILETMEQFYGILVPLLKLPGVHFSQDPLLFTKICRIGVCRLKSHPEERERWIEICRIILLPSLTLIPANVGIINEFSELFFLFSVEERYSLYGEWSTTTMKRIPDLKLQNFLVEKEAKGILRRLTKTNVKQFVIVEASRYLTKFGFDALTYATLAALSNSNKQRLKSDGTSIAQWLQGLASFCGRLFRYYTNMDPTIIFRYCIKRLKQNQMFDLIVLRDLLVQMSGMQPWTNLSDNQLLGAAGGKLMRHLSLSLIYEKPSVIVDASSRLLQVLKANNLTGQLLILLAQKLRTCIYNVEEQHTHLKLIGNLYDDCSDVLFLLVEFLSFHCTPGEYASMIPKPADMLEKFHLDPPLMFFLYRYAVEKPWRVYSLQNNKRSDDADEKMQVDDQIPNATPSESSVVKEAPMSDDQLSLESFIQQPHGLFPANTWAYISPSFYTIFWNLSIYDIYLPFEHYESERNRLVDQMYQVGAEKEASQLKFNQKRIEKQKLFEISGELQSELKEHMRSLESTRKYLHSKSDYWFLPSGTKVDGEQLDRPRWNAVDKFWSLCIAPRLRLSPHDAIFCAKFVKLLHSLNTWNFSTMSLLDILFGPQLPSLIFSFTQREAANFSRFLFEILAEITAWHKDPGLYERDCLGNGHLVGFVLEWNETKDDGAVDPSRLLRHNRYLLLVSKWHKQLTMIMEKCLLSGDYMHIYNSIVILERILPFFPLIEESGRTLKSAAEKLKDNEQREDLKVLALGYYSKLAKKEATWVSFHSFSGTVKPKSTKVEEKPKKADPSPMAVEKDVEEAPAKKTSSPVKESSTTISTAAAHSAATAPATPATVDEKPVSDTKPTPVPPKQTTTPLNVQAKEFKPHTEEKVETSEKPPEATTNSNASVRRSNQPSPKEGTPSRGTSYRHDRAPPKDSYKPGEARNIRASRYRNMASENPDSQQQQRPFNSRHNQRDSRQQSPDQKYNESGASSGNWRSTGNRQNRNPRGTKYNTQTNEGQTSRNEPYSGGGEPGSRVQEHDRNTPSQRRNTGSNDKNERGYFNEDGRHRGNYQYYNRNQRMQRQDRQGDDKQRESSASSKTDTNAGYRPSDKPRRYNYDKSSAGSHDGSSRSEDNSFRKRQDGRSERDGNNSHFSGRNRPRTSSNTQNFRDDKRRRMQ</sequence>
<accession>B6JX64</accession>
<feature type="compositionally biased region" description="Polar residues" evidence="5">
    <location>
        <begin position="1445"/>
        <end position="1461"/>
    </location>
</feature>
<dbReference type="InterPro" id="IPR021418">
    <property type="entry name" value="THO_THOC2_C"/>
</dbReference>
<evidence type="ECO:0000259" key="6">
    <source>
        <dbReference type="Pfam" id="PF11262"/>
    </source>
</evidence>
<evidence type="ECO:0000256" key="1">
    <source>
        <dbReference type="ARBA" id="ARBA00004123"/>
    </source>
</evidence>
<reference evidence="9 11" key="1">
    <citation type="journal article" date="2011" name="Science">
        <title>Comparative functional genomics of the fission yeasts.</title>
        <authorList>
            <person name="Rhind N."/>
            <person name="Chen Z."/>
            <person name="Yassour M."/>
            <person name="Thompson D.A."/>
            <person name="Haas B.J."/>
            <person name="Habib N."/>
            <person name="Wapinski I."/>
            <person name="Roy S."/>
            <person name="Lin M.F."/>
            <person name="Heiman D.I."/>
            <person name="Young S.K."/>
            <person name="Furuya K."/>
            <person name="Guo Y."/>
            <person name="Pidoux A."/>
            <person name="Chen H.M."/>
            <person name="Robbertse B."/>
            <person name="Goldberg J.M."/>
            <person name="Aoki K."/>
            <person name="Bayne E.H."/>
            <person name="Berlin A.M."/>
            <person name="Desjardins C.A."/>
            <person name="Dobbs E."/>
            <person name="Dukaj L."/>
            <person name="Fan L."/>
            <person name="FitzGerald M.G."/>
            <person name="French C."/>
            <person name="Gujja S."/>
            <person name="Hansen K."/>
            <person name="Keifenheim D."/>
            <person name="Levin J.Z."/>
            <person name="Mosher R.A."/>
            <person name="Mueller C.A."/>
            <person name="Pfiffner J."/>
            <person name="Priest M."/>
            <person name="Russ C."/>
            <person name="Smialowska A."/>
            <person name="Swoboda P."/>
            <person name="Sykes S.M."/>
            <person name="Vaughn M."/>
            <person name="Vengrova S."/>
            <person name="Yoder R."/>
            <person name="Zeng Q."/>
            <person name="Allshire R."/>
            <person name="Baulcombe D."/>
            <person name="Birren B.W."/>
            <person name="Brown W."/>
            <person name="Ekwall K."/>
            <person name="Kellis M."/>
            <person name="Leatherwood J."/>
            <person name="Levin H."/>
            <person name="Margalit H."/>
            <person name="Martienssen R."/>
            <person name="Nieduszynski C.A."/>
            <person name="Spatafora J.W."/>
            <person name="Friedman N."/>
            <person name="Dalgaard J.Z."/>
            <person name="Baumann P."/>
            <person name="Niki H."/>
            <person name="Regev A."/>
            <person name="Nusbaum C."/>
        </authorList>
    </citation>
    <scope>NUCLEOTIDE SEQUENCE [LARGE SCALE GENOMIC DNA]</scope>
    <source>
        <strain evidence="11">yFS275 / FY16936</strain>
    </source>
</reference>
<dbReference type="InterPro" id="IPR032302">
    <property type="entry name" value="THOC2_N"/>
</dbReference>
<dbReference type="RefSeq" id="XP_002172258.2">
    <property type="nucleotide sequence ID" value="XM_002172222.2"/>
</dbReference>
<keyword evidence="4" id="KW-0539">Nucleus</keyword>
<feature type="compositionally biased region" description="Polar residues" evidence="5">
    <location>
        <begin position="1641"/>
        <end position="1658"/>
    </location>
</feature>
<evidence type="ECO:0000313" key="11">
    <source>
        <dbReference type="Proteomes" id="UP000001744"/>
    </source>
</evidence>
<feature type="domain" description="THO complex subunitTHOC2 C-terminal" evidence="6">
    <location>
        <begin position="949"/>
        <end position="1265"/>
    </location>
</feature>
<evidence type="ECO:0000313" key="10">
    <source>
        <dbReference type="JaponicusDB" id="SJAG_00992"/>
    </source>
</evidence>
<feature type="compositionally biased region" description="Low complexity" evidence="5">
    <location>
        <begin position="1322"/>
        <end position="1343"/>
    </location>
</feature>
<feature type="compositionally biased region" description="Basic and acidic residues" evidence="5">
    <location>
        <begin position="1545"/>
        <end position="1558"/>
    </location>
</feature>
<evidence type="ECO:0000256" key="5">
    <source>
        <dbReference type="SAM" id="MobiDB-lite"/>
    </source>
</evidence>
<feature type="compositionally biased region" description="Polar residues" evidence="5">
    <location>
        <begin position="1390"/>
        <end position="1405"/>
    </location>
</feature>
<dbReference type="OrthoDB" id="29024at2759"/>
<dbReference type="JaponicusDB" id="SJAG_00992">
    <property type="gene designation" value="tho2"/>
</dbReference>
<feature type="compositionally biased region" description="Low complexity" evidence="5">
    <location>
        <begin position="1561"/>
        <end position="1571"/>
    </location>
</feature>
<feature type="compositionally biased region" description="Polar residues" evidence="5">
    <location>
        <begin position="1534"/>
        <end position="1544"/>
    </location>
</feature>
<proteinExistence type="inferred from homology"/>
<feature type="compositionally biased region" description="Basic and acidic residues" evidence="5">
    <location>
        <begin position="1618"/>
        <end position="1640"/>
    </location>
</feature>
<dbReference type="Proteomes" id="UP000001744">
    <property type="component" value="Unassembled WGS sequence"/>
</dbReference>
<evidence type="ECO:0000256" key="4">
    <source>
        <dbReference type="ARBA" id="ARBA00023242"/>
    </source>
</evidence>
<comment type="subcellular location">
    <subcellularLocation>
        <location evidence="1">Nucleus</location>
    </subcellularLocation>
</comment>
<dbReference type="Pfam" id="PF11262">
    <property type="entry name" value="Tho2"/>
    <property type="match status" value="1"/>
</dbReference>
<dbReference type="GO" id="GO:0006406">
    <property type="term" value="P:mRNA export from nucleus"/>
    <property type="evidence" value="ECO:0000318"/>
    <property type="project" value="GO_Central"/>
</dbReference>
<feature type="compositionally biased region" description="Polar residues" evidence="5">
    <location>
        <begin position="1585"/>
        <end position="1594"/>
    </location>
</feature>
<feature type="compositionally biased region" description="Basic and acidic residues" evidence="5">
    <location>
        <begin position="1371"/>
        <end position="1388"/>
    </location>
</feature>
<dbReference type="GO" id="GO:0000445">
    <property type="term" value="C:THO complex part of transcription export complex"/>
    <property type="evidence" value="ECO:0000318"/>
    <property type="project" value="GO_Central"/>
</dbReference>
<dbReference type="GeneID" id="7050862"/>
<feature type="compositionally biased region" description="Basic and acidic residues" evidence="5">
    <location>
        <begin position="1572"/>
        <end position="1584"/>
    </location>
</feature>
<dbReference type="eggNOG" id="KOG1874">
    <property type="taxonomic scope" value="Eukaryota"/>
</dbReference>
<dbReference type="OMA" id="QERWTCI"/>
<feature type="compositionally biased region" description="Polar residues" evidence="5">
    <location>
        <begin position="1469"/>
        <end position="1515"/>
    </location>
</feature>
<dbReference type="Pfam" id="PF11732">
    <property type="entry name" value="Thoc2"/>
    <property type="match status" value="1"/>
</dbReference>
<dbReference type="Pfam" id="PF16134">
    <property type="entry name" value="THOC2_N"/>
    <property type="match status" value="1"/>
</dbReference>
<feature type="region of interest" description="Disordered" evidence="5">
    <location>
        <begin position="1283"/>
        <end position="1668"/>
    </location>
</feature>
<feature type="domain" description="THO complex subunitTHOC2 N-terminal" evidence="7">
    <location>
        <begin position="652"/>
        <end position="699"/>
    </location>
</feature>
<protein>
    <recommendedName>
        <fullName evidence="3">THO complex subunit 2</fullName>
    </recommendedName>
</protein>
<organism evidence="9 11">
    <name type="scientific">Schizosaccharomyces japonicus (strain yFS275 / FY16936)</name>
    <name type="common">Fission yeast</name>
    <dbReference type="NCBI Taxonomy" id="402676"/>
    <lineage>
        <taxon>Eukaryota</taxon>
        <taxon>Fungi</taxon>
        <taxon>Dikarya</taxon>
        <taxon>Ascomycota</taxon>
        <taxon>Taphrinomycotina</taxon>
        <taxon>Schizosaccharomycetes</taxon>
        <taxon>Schizosaccharomycetales</taxon>
        <taxon>Schizosaccharomycetaceae</taxon>
        <taxon>Schizosaccharomyces</taxon>
    </lineage>
</organism>
<feature type="compositionally biased region" description="Basic and acidic residues" evidence="5">
    <location>
        <begin position="1417"/>
        <end position="1435"/>
    </location>
</feature>
<name>B6JX64_SCHJY</name>
<dbReference type="PANTHER" id="PTHR21597">
    <property type="entry name" value="THO2 PROTEIN"/>
    <property type="match status" value="1"/>
</dbReference>
<dbReference type="PANTHER" id="PTHR21597:SF0">
    <property type="entry name" value="THO COMPLEX SUBUNIT 2"/>
    <property type="match status" value="1"/>
</dbReference>
<evidence type="ECO:0000256" key="3">
    <source>
        <dbReference type="ARBA" id="ARBA00019596"/>
    </source>
</evidence>
<feature type="compositionally biased region" description="Basic and acidic residues" evidence="5">
    <location>
        <begin position="1659"/>
        <end position="1668"/>
    </location>
</feature>
<evidence type="ECO:0000313" key="9">
    <source>
        <dbReference type="EMBL" id="EEB05965.2"/>
    </source>
</evidence>
<dbReference type="InterPro" id="IPR021726">
    <property type="entry name" value="THO_THOC2_N"/>
</dbReference>
<feature type="domain" description="THO complex subunit 2 N-terminal" evidence="8">
    <location>
        <begin position="35"/>
        <end position="650"/>
    </location>
</feature>
<feature type="compositionally biased region" description="Basic and acidic residues" evidence="5">
    <location>
        <begin position="1287"/>
        <end position="1312"/>
    </location>
</feature>
<dbReference type="VEuPathDB" id="FungiDB:SJAG_00992"/>
<dbReference type="InterPro" id="IPR040007">
    <property type="entry name" value="Tho2"/>
</dbReference>
<dbReference type="GO" id="GO:0003729">
    <property type="term" value="F:mRNA binding"/>
    <property type="evidence" value="ECO:0000318"/>
    <property type="project" value="GO_Central"/>
</dbReference>
<keyword evidence="11" id="KW-1185">Reference proteome</keyword>
<dbReference type="STRING" id="402676.B6JX64"/>
<feature type="compositionally biased region" description="Basic and acidic residues" evidence="5">
    <location>
        <begin position="1599"/>
        <end position="1608"/>
    </location>
</feature>